<evidence type="ECO:0000313" key="3">
    <source>
        <dbReference type="EMBL" id="PQJ82583.1"/>
    </source>
</evidence>
<dbReference type="SUPFAM" id="SSF56300">
    <property type="entry name" value="Metallo-dependent phosphatases"/>
    <property type="match status" value="1"/>
</dbReference>
<evidence type="ECO:0000259" key="2">
    <source>
        <dbReference type="SMART" id="SM00854"/>
    </source>
</evidence>
<sequence length="369" mass="42551">MTVTFTGDISITGSFIEKVKLDSEIFSDEFLTNLNNSDFVVGNLEGSTTDSKKIFNKSTPLKSPVNSINYLNKRNITIFNLANNHILDYGEVGLENTLSKIKEEKCVCFGADLSKEKSLTPLILNKNDISIALFGIAKCKPTKIKNAQIFNSDDFSLLKLQIKNYKDRVDFIIVNFHGGEEFSLFPSPVKRRFLKKISELEAVSCVIAHHSHTLQGFEKHKNTYIFYSLGNFIFDIPNHKPYKETDNSALLKLHFTKNDFSFNFVPYAIKEGQISSTNIHEFEKKINDLSNFSNYTKKWQEEAFRVLFRKENKKLIKSHTDKNSLQNKSFLGILLSNKFYVKTYSILKDKYQLSLYMHAIVYKIKKKFL</sequence>
<evidence type="ECO:0000313" key="4">
    <source>
        <dbReference type="Proteomes" id="UP000239068"/>
    </source>
</evidence>
<dbReference type="AlphaFoldDB" id="A0A2S7WYE4"/>
<accession>A0A2S7WYE4</accession>
<dbReference type="PANTHER" id="PTHR33393:SF13">
    <property type="entry name" value="PGA BIOSYNTHESIS PROTEIN CAPA"/>
    <property type="match status" value="1"/>
</dbReference>
<organism evidence="3 4">
    <name type="scientific">Polaribacter glomeratus</name>
    <dbReference type="NCBI Taxonomy" id="102"/>
    <lineage>
        <taxon>Bacteria</taxon>
        <taxon>Pseudomonadati</taxon>
        <taxon>Bacteroidota</taxon>
        <taxon>Flavobacteriia</taxon>
        <taxon>Flavobacteriales</taxon>
        <taxon>Flavobacteriaceae</taxon>
    </lineage>
</organism>
<dbReference type="SMART" id="SM00854">
    <property type="entry name" value="PGA_cap"/>
    <property type="match status" value="1"/>
</dbReference>
<reference evidence="3 4" key="1">
    <citation type="submission" date="2016-12" db="EMBL/GenBank/DDBJ databases">
        <title>Trade-off between light-utilization and light-protection in marine flavobacteria.</title>
        <authorList>
            <person name="Kumagai Y."/>
            <person name="Yoshizawa S."/>
            <person name="Kogure K."/>
            <person name="Iwasaki W."/>
        </authorList>
    </citation>
    <scope>NUCLEOTIDE SEQUENCE [LARGE SCALE GENOMIC DNA]</scope>
    <source>
        <strain evidence="3 4">ATCC 43844</strain>
    </source>
</reference>
<dbReference type="InterPro" id="IPR052169">
    <property type="entry name" value="CW_Biosynth-Accessory"/>
</dbReference>
<protein>
    <recommendedName>
        <fullName evidence="2">Capsule synthesis protein CapA domain-containing protein</fullName>
    </recommendedName>
</protein>
<evidence type="ECO:0000256" key="1">
    <source>
        <dbReference type="ARBA" id="ARBA00005662"/>
    </source>
</evidence>
<name>A0A2S7WYE4_9FLAO</name>
<comment type="similarity">
    <text evidence="1">Belongs to the CapA family.</text>
</comment>
<keyword evidence="4" id="KW-1185">Reference proteome</keyword>
<dbReference type="EMBL" id="MSCM01000001">
    <property type="protein sequence ID" value="PQJ82583.1"/>
    <property type="molecule type" value="Genomic_DNA"/>
</dbReference>
<gene>
    <name evidence="3" type="ORF">BTO16_08345</name>
</gene>
<dbReference type="OrthoDB" id="9810906at2"/>
<comment type="caution">
    <text evidence="3">The sequence shown here is derived from an EMBL/GenBank/DDBJ whole genome shotgun (WGS) entry which is preliminary data.</text>
</comment>
<dbReference type="InterPro" id="IPR029052">
    <property type="entry name" value="Metallo-depent_PP-like"/>
</dbReference>
<dbReference type="InterPro" id="IPR019079">
    <property type="entry name" value="Capsule_synth_CapA"/>
</dbReference>
<proteinExistence type="inferred from homology"/>
<dbReference type="Proteomes" id="UP000239068">
    <property type="component" value="Unassembled WGS sequence"/>
</dbReference>
<dbReference type="PANTHER" id="PTHR33393">
    <property type="entry name" value="POLYGLUTAMINE SYNTHESIS ACCESSORY PROTEIN RV0574C-RELATED"/>
    <property type="match status" value="1"/>
</dbReference>
<dbReference type="Pfam" id="PF09587">
    <property type="entry name" value="PGA_cap"/>
    <property type="match status" value="1"/>
</dbReference>
<feature type="domain" description="Capsule synthesis protein CapA" evidence="2">
    <location>
        <begin position="2"/>
        <end position="236"/>
    </location>
</feature>
<dbReference type="CDD" id="cd07381">
    <property type="entry name" value="MPP_CapA"/>
    <property type="match status" value="1"/>
</dbReference>
<dbReference type="Gene3D" id="3.60.21.10">
    <property type="match status" value="1"/>
</dbReference>
<dbReference type="RefSeq" id="WP_105021135.1">
    <property type="nucleotide sequence ID" value="NZ_MSCM01000001.1"/>
</dbReference>